<gene>
    <name evidence="2" type="ORF">SAMN02745157_2352</name>
</gene>
<dbReference type="InterPro" id="IPR036249">
    <property type="entry name" value="Thioredoxin-like_sf"/>
</dbReference>
<name>A0A1M5CHC3_9HYPH</name>
<dbReference type="OrthoDB" id="9808254at2"/>
<keyword evidence="3" id="KW-1185">Reference proteome</keyword>
<feature type="signal peptide" evidence="1">
    <location>
        <begin position="1"/>
        <end position="23"/>
    </location>
</feature>
<accession>A0A1M5CHC3</accession>
<evidence type="ECO:0000313" key="2">
    <source>
        <dbReference type="EMBL" id="SHF54071.1"/>
    </source>
</evidence>
<dbReference type="AlphaFoldDB" id="A0A1M5CHC3"/>
<dbReference type="EMBL" id="FQUP01000002">
    <property type="protein sequence ID" value="SHF54071.1"/>
    <property type="molecule type" value="Genomic_DNA"/>
</dbReference>
<sequence>MSRLPSIAAILICSGFIAGAAGAADEGDGDEQVKAVLELFTSQGCASCPPADEALESFAKRPDIVALSFSVDYWDYQGWKDTLAEHEFTSRQKAYAAARGDRQVYTPQMVVNGRVHIVGSDEKAIETAIAAGPAPSVPIKVGMMGDAIRVSVGAADRDGPRKATLWLALYERHVKVPIARGENRNRTLSYYNVVRRLRPIAVWRGEPVKVDLPMAEYRESGTDGCAILLQETGADDAPGQIIGAAHVEKATGGW</sequence>
<dbReference type="RefSeq" id="WP_073053056.1">
    <property type="nucleotide sequence ID" value="NZ_FQUP01000002.1"/>
</dbReference>
<dbReference type="STRING" id="1122133.SAMN02745157_2352"/>
<dbReference type="PANTHER" id="PTHR36057:SF1">
    <property type="entry name" value="LIPOPROTEIN LIPID ATTACHMENT SITE-LIKE PROTEIN, PUTATIVE (DUF1223)-RELATED"/>
    <property type="match status" value="1"/>
</dbReference>
<feature type="chain" id="PRO_5011979485" description="DUF1223 domain-containing protein" evidence="1">
    <location>
        <begin position="24"/>
        <end position="254"/>
    </location>
</feature>
<protein>
    <recommendedName>
        <fullName evidence="4">DUF1223 domain-containing protein</fullName>
    </recommendedName>
</protein>
<proteinExistence type="predicted"/>
<organism evidence="2 3">
    <name type="scientific">Kaistia soli DSM 19436</name>
    <dbReference type="NCBI Taxonomy" id="1122133"/>
    <lineage>
        <taxon>Bacteria</taxon>
        <taxon>Pseudomonadati</taxon>
        <taxon>Pseudomonadota</taxon>
        <taxon>Alphaproteobacteria</taxon>
        <taxon>Hyphomicrobiales</taxon>
        <taxon>Kaistiaceae</taxon>
        <taxon>Kaistia</taxon>
    </lineage>
</organism>
<dbReference type="PANTHER" id="PTHR36057">
    <property type="match status" value="1"/>
</dbReference>
<dbReference type="InterPro" id="IPR010634">
    <property type="entry name" value="DUF1223"/>
</dbReference>
<dbReference type="Proteomes" id="UP000184485">
    <property type="component" value="Unassembled WGS sequence"/>
</dbReference>
<keyword evidence="1" id="KW-0732">Signal</keyword>
<dbReference type="Pfam" id="PF06764">
    <property type="entry name" value="DUF1223"/>
    <property type="match status" value="1"/>
</dbReference>
<evidence type="ECO:0000256" key="1">
    <source>
        <dbReference type="SAM" id="SignalP"/>
    </source>
</evidence>
<evidence type="ECO:0008006" key="4">
    <source>
        <dbReference type="Google" id="ProtNLM"/>
    </source>
</evidence>
<evidence type="ECO:0000313" key="3">
    <source>
        <dbReference type="Proteomes" id="UP000184485"/>
    </source>
</evidence>
<dbReference type="SUPFAM" id="SSF52833">
    <property type="entry name" value="Thioredoxin-like"/>
    <property type="match status" value="1"/>
</dbReference>
<reference evidence="2 3" key="1">
    <citation type="submission" date="2016-11" db="EMBL/GenBank/DDBJ databases">
        <authorList>
            <person name="Jaros S."/>
            <person name="Januszkiewicz K."/>
            <person name="Wedrychowicz H."/>
        </authorList>
    </citation>
    <scope>NUCLEOTIDE SEQUENCE [LARGE SCALE GENOMIC DNA]</scope>
    <source>
        <strain evidence="2 3">DSM 19436</strain>
    </source>
</reference>